<dbReference type="AlphaFoldDB" id="A0A8S9ZUQ3"/>
<accession>A0A8S9ZUQ3</accession>
<evidence type="ECO:0000313" key="2">
    <source>
        <dbReference type="Proteomes" id="UP000605970"/>
    </source>
</evidence>
<sequence>MTSTDSGEYGDNEETITCTDLNKKEEDLIKFYIDKEGKKWKFLKKILSLEDLELICDKYLIEILDERSDRIRYCCKCTFDYLCPFRAVMVRRKATLFTRFEHNHPFGIENEDFNDQNNDTTYMSSSPLIIEELIHFKLNSIQDELQNLAEQLSLIFKIFDECPIFIGNISSQFGSMLSLTDKNTNILITEFRNFVFVKEEIWTKEGGSKNFLNLLQEKCEMFFDVVDVIT</sequence>
<gene>
    <name evidence="1" type="ORF">Mgra_00003797</name>
</gene>
<organism evidence="1 2">
    <name type="scientific">Meloidogyne graminicola</name>
    <dbReference type="NCBI Taxonomy" id="189291"/>
    <lineage>
        <taxon>Eukaryota</taxon>
        <taxon>Metazoa</taxon>
        <taxon>Ecdysozoa</taxon>
        <taxon>Nematoda</taxon>
        <taxon>Chromadorea</taxon>
        <taxon>Rhabditida</taxon>
        <taxon>Tylenchina</taxon>
        <taxon>Tylenchomorpha</taxon>
        <taxon>Tylenchoidea</taxon>
        <taxon>Meloidogynidae</taxon>
        <taxon>Meloidogyninae</taxon>
        <taxon>Meloidogyne</taxon>
    </lineage>
</organism>
<dbReference type="Proteomes" id="UP000605970">
    <property type="component" value="Unassembled WGS sequence"/>
</dbReference>
<dbReference type="OrthoDB" id="5891855at2759"/>
<evidence type="ECO:0000313" key="1">
    <source>
        <dbReference type="EMBL" id="KAF7636853.1"/>
    </source>
</evidence>
<evidence type="ECO:0008006" key="3">
    <source>
        <dbReference type="Google" id="ProtNLM"/>
    </source>
</evidence>
<reference evidence="1" key="1">
    <citation type="journal article" date="2020" name="Ecol. Evol.">
        <title>Genome structure and content of the rice root-knot nematode (Meloidogyne graminicola).</title>
        <authorList>
            <person name="Phan N.T."/>
            <person name="Danchin E.G.J."/>
            <person name="Klopp C."/>
            <person name="Perfus-Barbeoch L."/>
            <person name="Kozlowski D.K."/>
            <person name="Koutsovoulos G.D."/>
            <person name="Lopez-Roques C."/>
            <person name="Bouchez O."/>
            <person name="Zahm M."/>
            <person name="Besnard G."/>
            <person name="Bellafiore S."/>
        </authorList>
    </citation>
    <scope>NUCLEOTIDE SEQUENCE</scope>
    <source>
        <strain evidence="1">VN-18</strain>
    </source>
</reference>
<protein>
    <recommendedName>
        <fullName evidence="3">FLYWCH-type domain-containing protein</fullName>
    </recommendedName>
</protein>
<proteinExistence type="predicted"/>
<name>A0A8S9ZUQ3_9BILA</name>
<keyword evidence="2" id="KW-1185">Reference proteome</keyword>
<comment type="caution">
    <text evidence="1">The sequence shown here is derived from an EMBL/GenBank/DDBJ whole genome shotgun (WGS) entry which is preliminary data.</text>
</comment>
<dbReference type="EMBL" id="JABEBT010000026">
    <property type="protein sequence ID" value="KAF7636853.1"/>
    <property type="molecule type" value="Genomic_DNA"/>
</dbReference>